<keyword evidence="2" id="KW-1185">Reference proteome</keyword>
<evidence type="ECO:0000313" key="1">
    <source>
        <dbReference type="EMBL" id="PIL34664.1"/>
    </source>
</evidence>
<reference evidence="1 2" key="1">
    <citation type="journal article" date="2015" name="Sci. Rep.">
        <title>Chromosome-level genome map provides insights into diverse defense mechanisms in the medicinal fungus Ganoderma sinense.</title>
        <authorList>
            <person name="Zhu Y."/>
            <person name="Xu J."/>
            <person name="Sun C."/>
            <person name="Zhou S."/>
            <person name="Xu H."/>
            <person name="Nelson D.R."/>
            <person name="Qian J."/>
            <person name="Song J."/>
            <person name="Luo H."/>
            <person name="Xiang L."/>
            <person name="Li Y."/>
            <person name="Xu Z."/>
            <person name="Ji A."/>
            <person name="Wang L."/>
            <person name="Lu S."/>
            <person name="Hayward A."/>
            <person name="Sun W."/>
            <person name="Li X."/>
            <person name="Schwartz D.C."/>
            <person name="Wang Y."/>
            <person name="Chen S."/>
        </authorList>
    </citation>
    <scope>NUCLEOTIDE SEQUENCE [LARGE SCALE GENOMIC DNA]</scope>
    <source>
        <strain evidence="1 2">ZZ0214-1</strain>
    </source>
</reference>
<gene>
    <name evidence="1" type="ORF">GSI_03444</name>
</gene>
<dbReference type="STRING" id="1077348.A0A2G8SLM2"/>
<dbReference type="SUPFAM" id="SSF52047">
    <property type="entry name" value="RNI-like"/>
    <property type="match status" value="1"/>
</dbReference>
<organism evidence="1 2">
    <name type="scientific">Ganoderma sinense ZZ0214-1</name>
    <dbReference type="NCBI Taxonomy" id="1077348"/>
    <lineage>
        <taxon>Eukaryota</taxon>
        <taxon>Fungi</taxon>
        <taxon>Dikarya</taxon>
        <taxon>Basidiomycota</taxon>
        <taxon>Agaricomycotina</taxon>
        <taxon>Agaricomycetes</taxon>
        <taxon>Polyporales</taxon>
        <taxon>Polyporaceae</taxon>
        <taxon>Ganoderma</taxon>
    </lineage>
</organism>
<name>A0A2G8SLM2_9APHY</name>
<accession>A0A2G8SLM2</accession>
<dbReference type="Proteomes" id="UP000230002">
    <property type="component" value="Unassembled WGS sequence"/>
</dbReference>
<dbReference type="Gene3D" id="3.80.10.10">
    <property type="entry name" value="Ribonuclease Inhibitor"/>
    <property type="match status" value="1"/>
</dbReference>
<dbReference type="InterPro" id="IPR032675">
    <property type="entry name" value="LRR_dom_sf"/>
</dbReference>
<proteinExistence type="predicted"/>
<dbReference type="OrthoDB" id="2754773at2759"/>
<protein>
    <submittedName>
        <fullName evidence="1">Uncharacterized protein</fullName>
    </submittedName>
</protein>
<comment type="caution">
    <text evidence="1">The sequence shown here is derived from an EMBL/GenBank/DDBJ whole genome shotgun (WGS) entry which is preliminary data.</text>
</comment>
<dbReference type="AlphaFoldDB" id="A0A2G8SLM2"/>
<dbReference type="EMBL" id="AYKW01000005">
    <property type="protein sequence ID" value="PIL34664.1"/>
    <property type="molecule type" value="Genomic_DNA"/>
</dbReference>
<evidence type="ECO:0000313" key="2">
    <source>
        <dbReference type="Proteomes" id="UP000230002"/>
    </source>
</evidence>
<sequence length="493" mass="54360">MLNLPNELIALVLEHLSEGPTVLDSSWPLQSSSNAWFPLALTCHRIHDVAVSTQDLWRRIAVFSRAGGLDVAFSRSGDLEIDVIFHEPLIIAPAFMQLAQHTARLRTLIVVEGDRNTHLALRFLLSHPMPALTTCQVHVVSTEIPPYRAFTDSGMRFPVRPDFVPNLRALQLGILGLDWTSDVLPRLRKLSLRDSFPQDYLTFDTTLGILASCTALEHLELRYSKPFRIPVTTTERSAGLPHLRTFILESLDYEVAFALLSHLHFSEHADVDVKLDINTDVAAEAALTIPEILPLDPARLPLLACATFAHFSFLNGVFFECAAPARGPGRLHAFLDPASEEDIDEGWLYTPSEALEHFYALLEHAPLRALKLQVVWPYAEETCAADGLFADVFEAFPALEELEYYGNAGAGVASDRQLLDVLAGGALPRLSTVQLWEWNEGLVGFLIEALQIRATGGLRLSQLDIRLVAGGEGVPGAALQELYGLVDGEVKGR</sequence>